<feature type="domain" description="NWD NACHT-NTPase N-terminal" evidence="4">
    <location>
        <begin position="97"/>
        <end position="334"/>
    </location>
</feature>
<sequence length="1086" mass="121750">MGFSMPFFDSWKRRLQDRRGKAPKEPKRVLDGALKTTAAALPTSTTTLSTANVEPCPPEQAGLAVSAKLPPTPAKVQCNSLSAGHSPPKDGASDTPQSLWDCAYAALRSKDSALVENYEKVLSRELKTDSGTPGRAQEYLDDTDNLIDNDPTVRREQLNKIIEAGRQRMGEKKIKYHIAGYEFVLQDQIAQAAELVQWGKALVDEALKASPEASMAWCGICLVLPLLTRPKDAEDANTDGLAYVTARIRFYAALEPLLLPKHPDSAAAISADLKKAFENNVVDLYQQVLEFQFRSVLRFFRGRLRNLGRDLIQREDWSGMLSKVQELEKTLDGDFKKINDSVLRRKLEEINESAKGSLGFMRGLLSVAEEHLRVDKELLQLHKDTAKQAMSDKENECHQLFRLTKNNNAAHELYGDATYEWYKDRVEDRVEGTCQWFLSHEHFRTWLEQDSGPLLVSADPGCGKSVLAKYLIDHGLPRSATVCYFFFKDQDQNTIRQALCAMLHQLFSHQPSLIRHAMPEYSKNGPGLTSTTASLWEILERAGQDSQAEPVILVLDALDECVESDFRDLIRMLKRLFRGDKQSRGKMRCLLTTRPYGHIVSEFEELVDAFPYIRIPGEEESETISQEVNRVIEYRVEQLAKERRLSKDIKDHIAQRLLRVPHRTYLWVYLVFDYLKASDFKKTKRGIESIIAVLPESVNQAYEKILDKSKEPSMVRKVLSIILAASRPLTLAEMNIAVNIDISSRSVKDLDLEGEEDFKLRLRSWCGLFVSIYHGRVYFLHQTAREFLLANLSPARVPSEPRWHCSITTRHAHAVLAEVCVTYLNLFNSDAILTNDGESGQCIGSSTLFGYSAKNWAAHFREAKISNGAAIVSSALSICDPDSKSYPAWFQIYTMTRHGQYPEHSTSLGIASCLGLKAVSKLLLDKGADIEAEDEYGRTPLLLAILFKYEAVVRLLLDEGADIEAKKKFGQTPLSTAILNGYKTIVELLLNKGADIEAKNESGQTPLLLAAFTGNETVVELLLDRGANIEAKDKFGWTSLSIAALYKREAVVELLLDRGADIEAKDEWSDAALAVLAQARRQAAAA</sequence>
<feature type="repeat" description="ANK" evidence="2">
    <location>
        <begin position="969"/>
        <end position="1001"/>
    </location>
</feature>
<evidence type="ECO:0008006" key="10">
    <source>
        <dbReference type="Google" id="ProtNLM"/>
    </source>
</evidence>
<dbReference type="InterPro" id="IPR036770">
    <property type="entry name" value="Ankyrin_rpt-contain_sf"/>
</dbReference>
<feature type="domain" description="DUF7069" evidence="6">
    <location>
        <begin position="624"/>
        <end position="688"/>
    </location>
</feature>
<evidence type="ECO:0000259" key="7">
    <source>
        <dbReference type="Pfam" id="PF24883"/>
    </source>
</evidence>
<feature type="repeat" description="ANK" evidence="2">
    <location>
        <begin position="1002"/>
        <end position="1034"/>
    </location>
</feature>
<keyword evidence="2" id="KW-0040">ANK repeat</keyword>
<dbReference type="PROSITE" id="PS50088">
    <property type="entry name" value="ANK_REPEAT"/>
    <property type="match status" value="5"/>
</dbReference>
<dbReference type="Pfam" id="PF23239">
    <property type="entry name" value="DUF7069"/>
    <property type="match status" value="1"/>
</dbReference>
<feature type="repeat" description="ANK" evidence="2">
    <location>
        <begin position="903"/>
        <end position="935"/>
    </location>
</feature>
<dbReference type="SUPFAM" id="SSF52540">
    <property type="entry name" value="P-loop containing nucleoside triphosphate hydrolases"/>
    <property type="match status" value="1"/>
</dbReference>
<evidence type="ECO:0000256" key="1">
    <source>
        <dbReference type="ARBA" id="ARBA00022737"/>
    </source>
</evidence>
<dbReference type="PANTHER" id="PTHR10039">
    <property type="entry name" value="AMELOGENIN"/>
    <property type="match status" value="1"/>
</dbReference>
<feature type="domain" description="Nephrocystin 3-like N-terminal" evidence="7">
    <location>
        <begin position="432"/>
        <end position="594"/>
    </location>
</feature>
<comment type="caution">
    <text evidence="8">The sequence shown here is derived from an EMBL/GenBank/DDBJ whole genome shotgun (WGS) entry which is preliminary data.</text>
</comment>
<dbReference type="PROSITE" id="PS50297">
    <property type="entry name" value="ANK_REP_REGION"/>
    <property type="match status" value="4"/>
</dbReference>
<evidence type="ECO:0000256" key="3">
    <source>
        <dbReference type="SAM" id="MobiDB-lite"/>
    </source>
</evidence>
<proteinExistence type="predicted"/>
<feature type="compositionally biased region" description="Basic and acidic residues" evidence="3">
    <location>
        <begin position="10"/>
        <end position="26"/>
    </location>
</feature>
<feature type="region of interest" description="Disordered" evidence="3">
    <location>
        <begin position="1"/>
        <end position="26"/>
    </location>
</feature>
<dbReference type="Pfam" id="PF22939">
    <property type="entry name" value="WHD_GPIID"/>
    <property type="match status" value="1"/>
</dbReference>
<evidence type="ECO:0000259" key="5">
    <source>
        <dbReference type="Pfam" id="PF22939"/>
    </source>
</evidence>
<keyword evidence="1" id="KW-0677">Repeat</keyword>
<dbReference type="PRINTS" id="PR01415">
    <property type="entry name" value="ANKYRIN"/>
</dbReference>
<accession>A0ABY0H660</accession>
<dbReference type="Pfam" id="PF17100">
    <property type="entry name" value="NACHT_N"/>
    <property type="match status" value="1"/>
</dbReference>
<feature type="region of interest" description="Disordered" evidence="3">
    <location>
        <begin position="126"/>
        <end position="146"/>
    </location>
</feature>
<dbReference type="Proteomes" id="UP000294003">
    <property type="component" value="Unassembled WGS sequence"/>
</dbReference>
<reference evidence="8 9" key="1">
    <citation type="submission" date="2018-06" db="EMBL/GenBank/DDBJ databases">
        <title>Complete Genomes of Monosporascus.</title>
        <authorList>
            <person name="Robinson A.J."/>
            <person name="Natvig D.O."/>
        </authorList>
    </citation>
    <scope>NUCLEOTIDE SEQUENCE [LARGE SCALE GENOMIC DNA]</scope>
    <source>
        <strain evidence="8 9">CBS 609.92</strain>
    </source>
</reference>
<evidence type="ECO:0000313" key="8">
    <source>
        <dbReference type="EMBL" id="RYO85912.1"/>
    </source>
</evidence>
<evidence type="ECO:0000256" key="2">
    <source>
        <dbReference type="PROSITE-ProRule" id="PRU00023"/>
    </source>
</evidence>
<feature type="domain" description="GPI inositol-deacylase winged helix" evidence="5">
    <location>
        <begin position="704"/>
        <end position="791"/>
    </location>
</feature>
<evidence type="ECO:0000259" key="6">
    <source>
        <dbReference type="Pfam" id="PF23239"/>
    </source>
</evidence>
<dbReference type="InterPro" id="IPR002110">
    <property type="entry name" value="Ankyrin_rpt"/>
</dbReference>
<dbReference type="SMART" id="SM00248">
    <property type="entry name" value="ANK"/>
    <property type="match status" value="5"/>
</dbReference>
<dbReference type="Pfam" id="PF24883">
    <property type="entry name" value="NPHP3_N"/>
    <property type="match status" value="1"/>
</dbReference>
<dbReference type="InterPro" id="IPR055497">
    <property type="entry name" value="DUF7069"/>
</dbReference>
<gene>
    <name evidence="8" type="ORF">DL762_004991</name>
</gene>
<dbReference type="PANTHER" id="PTHR10039:SF14">
    <property type="entry name" value="NACHT DOMAIN-CONTAINING PROTEIN"/>
    <property type="match status" value="1"/>
</dbReference>
<keyword evidence="9" id="KW-1185">Reference proteome</keyword>
<evidence type="ECO:0000259" key="4">
    <source>
        <dbReference type="Pfam" id="PF17100"/>
    </source>
</evidence>
<dbReference type="EMBL" id="QJNS01000126">
    <property type="protein sequence ID" value="RYO85912.1"/>
    <property type="molecule type" value="Genomic_DNA"/>
</dbReference>
<protein>
    <recommendedName>
        <fullName evidence="10">NWD NACHT-NTPase N-terminal domain-containing protein</fullName>
    </recommendedName>
</protein>
<name>A0ABY0H660_9PEZI</name>
<dbReference type="InterPro" id="IPR054471">
    <property type="entry name" value="GPIID_WHD"/>
</dbReference>
<dbReference type="Gene3D" id="1.25.40.20">
    <property type="entry name" value="Ankyrin repeat-containing domain"/>
    <property type="match status" value="2"/>
</dbReference>
<organism evidence="8 9">
    <name type="scientific">Monosporascus cannonballus</name>
    <dbReference type="NCBI Taxonomy" id="155416"/>
    <lineage>
        <taxon>Eukaryota</taxon>
        <taxon>Fungi</taxon>
        <taxon>Dikarya</taxon>
        <taxon>Ascomycota</taxon>
        <taxon>Pezizomycotina</taxon>
        <taxon>Sordariomycetes</taxon>
        <taxon>Xylariomycetidae</taxon>
        <taxon>Xylariales</taxon>
        <taxon>Xylariales incertae sedis</taxon>
        <taxon>Monosporascus</taxon>
    </lineage>
</organism>
<dbReference type="Pfam" id="PF12796">
    <property type="entry name" value="Ank_2"/>
    <property type="match status" value="2"/>
</dbReference>
<evidence type="ECO:0000313" key="9">
    <source>
        <dbReference type="Proteomes" id="UP000294003"/>
    </source>
</evidence>
<feature type="repeat" description="ANK" evidence="2">
    <location>
        <begin position="936"/>
        <end position="968"/>
    </location>
</feature>
<dbReference type="Gene3D" id="3.40.50.300">
    <property type="entry name" value="P-loop containing nucleotide triphosphate hydrolases"/>
    <property type="match status" value="1"/>
</dbReference>
<dbReference type="InterPro" id="IPR056884">
    <property type="entry name" value="NPHP3-like_N"/>
</dbReference>
<dbReference type="SUPFAM" id="SSF48403">
    <property type="entry name" value="Ankyrin repeat"/>
    <property type="match status" value="1"/>
</dbReference>
<dbReference type="InterPro" id="IPR031359">
    <property type="entry name" value="NACHT_N"/>
</dbReference>
<dbReference type="InterPro" id="IPR027417">
    <property type="entry name" value="P-loop_NTPase"/>
</dbReference>
<feature type="repeat" description="ANK" evidence="2">
    <location>
        <begin position="1035"/>
        <end position="1067"/>
    </location>
</feature>